<organism evidence="7 8">
    <name type="scientific">Actibacterium naphthalenivorans</name>
    <dbReference type="NCBI Taxonomy" id="1614693"/>
    <lineage>
        <taxon>Bacteria</taxon>
        <taxon>Pseudomonadati</taxon>
        <taxon>Pseudomonadota</taxon>
        <taxon>Alphaproteobacteria</taxon>
        <taxon>Rhodobacterales</taxon>
        <taxon>Roseobacteraceae</taxon>
        <taxon>Actibacterium</taxon>
    </lineage>
</organism>
<dbReference type="Pfam" id="PF08085">
    <property type="entry name" value="Entericidin"/>
    <property type="match status" value="1"/>
</dbReference>
<accession>A0A840CDS1</accession>
<evidence type="ECO:0000256" key="2">
    <source>
        <dbReference type="ARBA" id="ARBA00022475"/>
    </source>
</evidence>
<name>A0A840CDS1_9RHOB</name>
<dbReference type="GO" id="GO:0016020">
    <property type="term" value="C:membrane"/>
    <property type="evidence" value="ECO:0007669"/>
    <property type="project" value="InterPro"/>
</dbReference>
<keyword evidence="5" id="KW-0564">Palmitate</keyword>
<evidence type="ECO:0000313" key="8">
    <source>
        <dbReference type="Proteomes" id="UP000585681"/>
    </source>
</evidence>
<evidence type="ECO:0000256" key="3">
    <source>
        <dbReference type="ARBA" id="ARBA00022729"/>
    </source>
</evidence>
<evidence type="ECO:0000256" key="4">
    <source>
        <dbReference type="ARBA" id="ARBA00023136"/>
    </source>
</evidence>
<keyword evidence="6" id="KW-0449">Lipoprotein</keyword>
<dbReference type="GO" id="GO:0009636">
    <property type="term" value="P:response to toxic substance"/>
    <property type="evidence" value="ECO:0007669"/>
    <property type="project" value="InterPro"/>
</dbReference>
<comment type="caution">
    <text evidence="7">The sequence shown here is derived from an EMBL/GenBank/DDBJ whole genome shotgun (WGS) entry which is preliminary data.</text>
</comment>
<dbReference type="Proteomes" id="UP000585681">
    <property type="component" value="Unassembled WGS sequence"/>
</dbReference>
<keyword evidence="8" id="KW-1185">Reference proteome</keyword>
<dbReference type="PROSITE" id="PS51257">
    <property type="entry name" value="PROKAR_LIPOPROTEIN"/>
    <property type="match status" value="1"/>
</dbReference>
<reference evidence="7" key="1">
    <citation type="submission" date="2020-08" db="EMBL/GenBank/DDBJ databases">
        <title>Genomic Encyclopedia of Type Strains, Phase IV (KMG-IV): sequencing the most valuable type-strain genomes for metagenomic binning, comparative biology and taxonomic classification.</title>
        <authorList>
            <person name="Goeker M."/>
        </authorList>
    </citation>
    <scope>NUCLEOTIDE SEQUENCE [LARGE SCALE GENOMIC DNA]</scope>
    <source>
        <strain evidence="7">DSM 105040</strain>
    </source>
</reference>
<keyword evidence="2" id="KW-1003">Cell membrane</keyword>
<protein>
    <submittedName>
        <fullName evidence="7">Putative small secreted protein</fullName>
    </submittedName>
</protein>
<evidence type="ECO:0000256" key="1">
    <source>
        <dbReference type="ARBA" id="ARBA00010296"/>
    </source>
</evidence>
<evidence type="ECO:0000256" key="6">
    <source>
        <dbReference type="ARBA" id="ARBA00023288"/>
    </source>
</evidence>
<dbReference type="InterPro" id="IPR012556">
    <property type="entry name" value="Entericidin"/>
</dbReference>
<dbReference type="EMBL" id="JACIEQ010000001">
    <property type="protein sequence ID" value="MBB4020966.1"/>
    <property type="molecule type" value="Genomic_DNA"/>
</dbReference>
<dbReference type="AlphaFoldDB" id="A0A840CDS1"/>
<keyword evidence="3" id="KW-0732">Signal</keyword>
<sequence length="45" mass="4680">MTRILLTIAALVTLTACETIDGAGQDIENAGEAISSEAQQTQAEM</sequence>
<proteinExistence type="inferred from homology"/>
<comment type="similarity">
    <text evidence="1">Belongs to the EcnA/EcnB lipoprotein family.</text>
</comment>
<evidence type="ECO:0000256" key="5">
    <source>
        <dbReference type="ARBA" id="ARBA00023139"/>
    </source>
</evidence>
<gene>
    <name evidence="7" type="ORF">GGR17_000757</name>
</gene>
<dbReference type="RefSeq" id="WP_037205149.1">
    <property type="nucleotide sequence ID" value="NZ_JACIEQ010000001.1"/>
</dbReference>
<evidence type="ECO:0000313" key="7">
    <source>
        <dbReference type="EMBL" id="MBB4020966.1"/>
    </source>
</evidence>
<keyword evidence="4" id="KW-0472">Membrane</keyword>